<organism evidence="2 3">
    <name type="scientific">Alkaliphilus serpentinus</name>
    <dbReference type="NCBI Taxonomy" id="1482731"/>
    <lineage>
        <taxon>Bacteria</taxon>
        <taxon>Bacillati</taxon>
        <taxon>Bacillota</taxon>
        <taxon>Clostridia</taxon>
        <taxon>Peptostreptococcales</taxon>
        <taxon>Natronincolaceae</taxon>
        <taxon>Alkaliphilus</taxon>
    </lineage>
</organism>
<keyword evidence="3" id="KW-1185">Reference proteome</keyword>
<dbReference type="RefSeq" id="WP_151867184.1">
    <property type="nucleotide sequence ID" value="NZ_WBZB01000063.1"/>
</dbReference>
<evidence type="ECO:0000256" key="1">
    <source>
        <dbReference type="SAM" id="Phobius"/>
    </source>
</evidence>
<dbReference type="OrthoDB" id="9846497at2"/>
<evidence type="ECO:0000313" key="3">
    <source>
        <dbReference type="Proteomes" id="UP000465601"/>
    </source>
</evidence>
<keyword evidence="1" id="KW-0812">Transmembrane</keyword>
<feature type="transmembrane region" description="Helical" evidence="1">
    <location>
        <begin position="35"/>
        <end position="53"/>
    </location>
</feature>
<dbReference type="EMBL" id="WBZB01000063">
    <property type="protein sequence ID" value="KAB3525617.1"/>
    <property type="molecule type" value="Genomic_DNA"/>
</dbReference>
<proteinExistence type="predicted"/>
<dbReference type="Proteomes" id="UP000465601">
    <property type="component" value="Unassembled WGS sequence"/>
</dbReference>
<dbReference type="AlphaFoldDB" id="A0A833HLB5"/>
<feature type="transmembrane region" description="Helical" evidence="1">
    <location>
        <begin position="12"/>
        <end position="29"/>
    </location>
</feature>
<protein>
    <submittedName>
        <fullName evidence="2">Uncharacterized protein</fullName>
    </submittedName>
</protein>
<comment type="caution">
    <text evidence="2">The sequence shown here is derived from an EMBL/GenBank/DDBJ whole genome shotgun (WGS) entry which is preliminary data.</text>
</comment>
<sequence>MKYSYPYKEWLGGLIFFIIITIYGVFLIYDIQPTWFYWIGYLALCYLLIDWYWSKFILYKSKHISITNSYMEFSFNHNRNKKRYIAEEIEYIINSNHKQRLKTHNVTHFFMKNGDYYYLTREINNYERLKKDLKKRFPNKYFAVKDSFYGVLEEDKKSIILEKLKNS</sequence>
<keyword evidence="1" id="KW-1133">Transmembrane helix</keyword>
<gene>
    <name evidence="2" type="ORF">F8153_15105</name>
</gene>
<reference evidence="2 3" key="1">
    <citation type="submission" date="2019-10" db="EMBL/GenBank/DDBJ databases">
        <title>Alkaliphilus serpentinus sp. nov. and Alkaliphilus pronyensis sp. nov., two novel anaerobic alkaliphilic species isolated from the serpentinized-hosted hydrothermal field of the Prony Bay (New Caledonia).</title>
        <authorList>
            <person name="Postec A."/>
        </authorList>
    </citation>
    <scope>NUCLEOTIDE SEQUENCE [LARGE SCALE GENOMIC DNA]</scope>
    <source>
        <strain evidence="2 3">LacT</strain>
    </source>
</reference>
<accession>A0A833HLB5</accession>
<name>A0A833HLB5_9FIRM</name>
<keyword evidence="1" id="KW-0472">Membrane</keyword>
<evidence type="ECO:0000313" key="2">
    <source>
        <dbReference type="EMBL" id="KAB3525617.1"/>
    </source>
</evidence>